<evidence type="ECO:0000256" key="1">
    <source>
        <dbReference type="SAM" id="SignalP"/>
    </source>
</evidence>
<proteinExistence type="predicted"/>
<protein>
    <submittedName>
        <fullName evidence="2">Uncharacterized protein</fullName>
    </submittedName>
</protein>
<organism evidence="2 3">
    <name type="scientific">Pelobates cultripes</name>
    <name type="common">Western spadefoot toad</name>
    <dbReference type="NCBI Taxonomy" id="61616"/>
    <lineage>
        <taxon>Eukaryota</taxon>
        <taxon>Metazoa</taxon>
        <taxon>Chordata</taxon>
        <taxon>Craniata</taxon>
        <taxon>Vertebrata</taxon>
        <taxon>Euteleostomi</taxon>
        <taxon>Amphibia</taxon>
        <taxon>Batrachia</taxon>
        <taxon>Anura</taxon>
        <taxon>Pelobatoidea</taxon>
        <taxon>Pelobatidae</taxon>
        <taxon>Pelobates</taxon>
    </lineage>
</organism>
<dbReference type="Proteomes" id="UP001295444">
    <property type="component" value="Chromosome 11"/>
</dbReference>
<accession>A0AAD1TAZ5</accession>
<evidence type="ECO:0000313" key="2">
    <source>
        <dbReference type="EMBL" id="CAH2322753.1"/>
    </source>
</evidence>
<name>A0AAD1TAZ5_PELCU</name>
<feature type="signal peptide" evidence="1">
    <location>
        <begin position="1"/>
        <end position="24"/>
    </location>
</feature>
<feature type="chain" id="PRO_5042273503" evidence="1">
    <location>
        <begin position="25"/>
        <end position="132"/>
    </location>
</feature>
<keyword evidence="1" id="KW-0732">Signal</keyword>
<dbReference type="AlphaFoldDB" id="A0AAD1TAZ5"/>
<evidence type="ECO:0000313" key="3">
    <source>
        <dbReference type="Proteomes" id="UP001295444"/>
    </source>
</evidence>
<gene>
    <name evidence="2" type="ORF">PECUL_23A043101</name>
</gene>
<reference evidence="2" key="1">
    <citation type="submission" date="2022-03" db="EMBL/GenBank/DDBJ databases">
        <authorList>
            <person name="Alioto T."/>
            <person name="Alioto T."/>
            <person name="Gomez Garrido J."/>
        </authorList>
    </citation>
    <scope>NUCLEOTIDE SEQUENCE</scope>
</reference>
<sequence length="132" mass="14739">MTMLQIVTFFTVLVLTGMQQVCSSSNDGNNKGLSSHQREVLSLMDKVTSAVRQLLDSKQHLEILKKVEDSMKDVICDSQISAQASSEIAKFLNGVLDAINIGKLDKNTVIKYLEKDPMKCVQKFKDKFLNKA</sequence>
<keyword evidence="3" id="KW-1185">Reference proteome</keyword>
<dbReference type="EMBL" id="OW240922">
    <property type="protein sequence ID" value="CAH2322753.1"/>
    <property type="molecule type" value="Genomic_DNA"/>
</dbReference>